<feature type="domain" description="Prepilin type IV endopeptidase peptidase" evidence="3">
    <location>
        <begin position="98"/>
        <end position="204"/>
    </location>
</feature>
<feature type="transmembrane region" description="Helical" evidence="2">
    <location>
        <begin position="218"/>
        <end position="238"/>
    </location>
</feature>
<accession>A0AB39TJ89</accession>
<feature type="transmembrane region" description="Helical" evidence="2">
    <location>
        <begin position="143"/>
        <end position="164"/>
    </location>
</feature>
<dbReference type="InterPro" id="IPR050882">
    <property type="entry name" value="Prepilin_peptidase/N-MTase"/>
</dbReference>
<sequence length="240" mass="24307">MVPVVVAAVLVGLLAAVPLRGLIARFAVPEGEPWCEACPSCGRPVRLLPPTGRCPVCRERLGAGPWTVEPVTVAVAVAVAYAADGLLVVTLALAWAAALGVVLGFVDARVRRLPYRLTTPLLGGTAGLLVPAALSAQQPGATLLRCLLAALAVGGVLELAVWLGALGPGDSPLGLALGGLLGWYGWRTVLGGLCAAVLLAGLWGVVRAVAALARRRPVRGLDLAVGPFLLLGALAAVLGR</sequence>
<feature type="transmembrane region" description="Helical" evidence="2">
    <location>
        <begin position="86"/>
        <end position="106"/>
    </location>
</feature>
<keyword evidence="2" id="KW-0812">Transmembrane</keyword>
<dbReference type="AlphaFoldDB" id="A0AB39TJ89"/>
<evidence type="ECO:0000259" key="3">
    <source>
        <dbReference type="Pfam" id="PF01478"/>
    </source>
</evidence>
<evidence type="ECO:0000313" key="4">
    <source>
        <dbReference type="EMBL" id="XDQ79262.1"/>
    </source>
</evidence>
<dbReference type="PANTHER" id="PTHR30487:SF0">
    <property type="entry name" value="PREPILIN LEADER PEPTIDASE_N-METHYLTRANSFERASE-RELATED"/>
    <property type="match status" value="1"/>
</dbReference>
<keyword evidence="2" id="KW-1133">Transmembrane helix</keyword>
<dbReference type="GO" id="GO:0005886">
    <property type="term" value="C:plasma membrane"/>
    <property type="evidence" value="ECO:0007669"/>
    <property type="project" value="TreeGrafter"/>
</dbReference>
<name>A0AB39TJ89_9ACTN</name>
<feature type="transmembrane region" description="Helical" evidence="2">
    <location>
        <begin position="184"/>
        <end position="206"/>
    </location>
</feature>
<dbReference type="PANTHER" id="PTHR30487">
    <property type="entry name" value="TYPE 4 PREPILIN-LIKE PROTEINS LEADER PEPTIDE-PROCESSING ENZYME"/>
    <property type="match status" value="1"/>
</dbReference>
<protein>
    <submittedName>
        <fullName evidence="4">Prepilin peptidase</fullName>
        <ecNumber evidence="4">3.4.23.43</ecNumber>
    </submittedName>
</protein>
<dbReference type="Pfam" id="PF01478">
    <property type="entry name" value="Peptidase_A24"/>
    <property type="match status" value="1"/>
</dbReference>
<evidence type="ECO:0000256" key="2">
    <source>
        <dbReference type="SAM" id="Phobius"/>
    </source>
</evidence>
<dbReference type="EMBL" id="CP163445">
    <property type="protein sequence ID" value="XDQ79262.1"/>
    <property type="molecule type" value="Genomic_DNA"/>
</dbReference>
<evidence type="ECO:0000256" key="1">
    <source>
        <dbReference type="ARBA" id="ARBA00005801"/>
    </source>
</evidence>
<dbReference type="RefSeq" id="WP_369183242.1">
    <property type="nucleotide sequence ID" value="NZ_CP163445.1"/>
</dbReference>
<proteinExistence type="inferred from homology"/>
<keyword evidence="2" id="KW-0472">Membrane</keyword>
<dbReference type="InterPro" id="IPR000045">
    <property type="entry name" value="Prepilin_IV_endopep_pep"/>
</dbReference>
<gene>
    <name evidence="4" type="ORF">AB2U05_12720</name>
</gene>
<dbReference type="EC" id="3.4.23.43" evidence="4"/>
<reference evidence="4" key="1">
    <citation type="submission" date="2024-07" db="EMBL/GenBank/DDBJ databases">
        <authorList>
            <person name="Yu S.T."/>
        </authorList>
    </citation>
    <scope>NUCLEOTIDE SEQUENCE</scope>
    <source>
        <strain evidence="4">Y1</strain>
    </source>
</reference>
<dbReference type="GO" id="GO:0006465">
    <property type="term" value="P:signal peptide processing"/>
    <property type="evidence" value="ECO:0007669"/>
    <property type="project" value="TreeGrafter"/>
</dbReference>
<keyword evidence="4" id="KW-0378">Hydrolase</keyword>
<dbReference type="GO" id="GO:0004190">
    <property type="term" value="F:aspartic-type endopeptidase activity"/>
    <property type="evidence" value="ECO:0007669"/>
    <property type="project" value="UniProtKB-EC"/>
</dbReference>
<comment type="similarity">
    <text evidence="1">Belongs to the peptidase A24 family.</text>
</comment>
<organism evidence="4">
    <name type="scientific">Streptomyces sp. Y1</name>
    <dbReference type="NCBI Taxonomy" id="3238634"/>
    <lineage>
        <taxon>Bacteria</taxon>
        <taxon>Bacillati</taxon>
        <taxon>Actinomycetota</taxon>
        <taxon>Actinomycetes</taxon>
        <taxon>Kitasatosporales</taxon>
        <taxon>Streptomycetaceae</taxon>
        <taxon>Streptomyces</taxon>
    </lineage>
</organism>